<gene>
    <name evidence="2" type="ORF">IRJ41_018802</name>
</gene>
<evidence type="ECO:0000256" key="1">
    <source>
        <dbReference type="SAM" id="Coils"/>
    </source>
</evidence>
<name>A0A9W7WZQ0_TRIRA</name>
<dbReference type="SUPFAM" id="SSF58100">
    <property type="entry name" value="Bacterial hemolysins"/>
    <property type="match status" value="1"/>
</dbReference>
<dbReference type="Proteomes" id="UP001059041">
    <property type="component" value="Linkage Group LG3"/>
</dbReference>
<dbReference type="AlphaFoldDB" id="A0A9W7WZQ0"/>
<sequence length="387" mass="43752">MKIQIRDLTNSPEFVQELLPAAERTALLYHLSYLCLENFPKLERILRKRAVENQLLFVSSEVLLLKCVTTSEDLVSSLLPMLRLSVENNQTILAVKSLEKAKTWINEIVERVKEIIARYEKHNDNVATSTSDVNAEKKQTKNQKVETSSEIKSLGEIVDKFQDDLKKITEKIGETETKIQEKNVELQNHISDVCRTSQGFGILAAIVPFIGPIIKSIYDTATAPGVTAKTQALTNEFDILGLLRIVSLGTIPDPVHLGEVQKCLSQIQKILIQLQKFWMSVGELLDSLKKKTFVGEDILDIDMNENTKSFFLKSIETAEEYWKTFGQGCLNAKDIFNLQNKDAYKFLESSPPVDSVEWKQEYDSVIEKLKNISPDPLCEANKAAITE</sequence>
<dbReference type="EMBL" id="JAFHDT010000003">
    <property type="protein sequence ID" value="KAI7811740.1"/>
    <property type="molecule type" value="Genomic_DNA"/>
</dbReference>
<reference evidence="2" key="1">
    <citation type="submission" date="2021-02" db="EMBL/GenBank/DDBJ databases">
        <title>Comparative genomics reveals that relaxation of natural selection precedes convergent phenotypic evolution of cavefish.</title>
        <authorList>
            <person name="Peng Z."/>
        </authorList>
    </citation>
    <scope>NUCLEOTIDE SEQUENCE</scope>
    <source>
        <tissue evidence="2">Muscle</tissue>
    </source>
</reference>
<evidence type="ECO:0000313" key="2">
    <source>
        <dbReference type="EMBL" id="KAI7811740.1"/>
    </source>
</evidence>
<protein>
    <recommendedName>
        <fullName evidence="4">Restin-like protein</fullName>
    </recommendedName>
</protein>
<comment type="caution">
    <text evidence="2">The sequence shown here is derived from an EMBL/GenBank/DDBJ whole genome shotgun (WGS) entry which is preliminary data.</text>
</comment>
<keyword evidence="3" id="KW-1185">Reference proteome</keyword>
<keyword evidence="1" id="KW-0175">Coiled coil</keyword>
<evidence type="ECO:0000313" key="3">
    <source>
        <dbReference type="Proteomes" id="UP001059041"/>
    </source>
</evidence>
<evidence type="ECO:0008006" key="4">
    <source>
        <dbReference type="Google" id="ProtNLM"/>
    </source>
</evidence>
<feature type="coiled-coil region" evidence="1">
    <location>
        <begin position="158"/>
        <end position="185"/>
    </location>
</feature>
<proteinExistence type="predicted"/>
<accession>A0A9W7WZQ0</accession>
<organism evidence="2 3">
    <name type="scientific">Triplophysa rosa</name>
    <name type="common">Cave loach</name>
    <dbReference type="NCBI Taxonomy" id="992332"/>
    <lineage>
        <taxon>Eukaryota</taxon>
        <taxon>Metazoa</taxon>
        <taxon>Chordata</taxon>
        <taxon>Craniata</taxon>
        <taxon>Vertebrata</taxon>
        <taxon>Euteleostomi</taxon>
        <taxon>Actinopterygii</taxon>
        <taxon>Neopterygii</taxon>
        <taxon>Teleostei</taxon>
        <taxon>Ostariophysi</taxon>
        <taxon>Cypriniformes</taxon>
        <taxon>Nemacheilidae</taxon>
        <taxon>Triplophysa</taxon>
    </lineage>
</organism>